<evidence type="ECO:0000259" key="1">
    <source>
        <dbReference type="Pfam" id="PF01471"/>
    </source>
</evidence>
<keyword evidence="3" id="KW-1185">Reference proteome</keyword>
<dbReference type="InterPro" id="IPR002477">
    <property type="entry name" value="Peptidoglycan-bd-like"/>
</dbReference>
<evidence type="ECO:0000313" key="3">
    <source>
        <dbReference type="Proteomes" id="UP001151002"/>
    </source>
</evidence>
<evidence type="ECO:0000313" key="2">
    <source>
        <dbReference type="EMBL" id="MCY1140891.1"/>
    </source>
</evidence>
<sequence>MAIPQIQVKSNVRELRKNDDPVPDDEVRAVQFMLAFVSGGYSPFDRALRPADGVDGRFGPKTDERVRRFQTKEKLEVDGIVGEETWTALLERWNNFQTVG</sequence>
<dbReference type="SUPFAM" id="SSF47090">
    <property type="entry name" value="PGBD-like"/>
    <property type="match status" value="1"/>
</dbReference>
<name>A0ABT4B313_9ACTN</name>
<organism evidence="2 3">
    <name type="scientific">Paractinoplanes pyxinae</name>
    <dbReference type="NCBI Taxonomy" id="2997416"/>
    <lineage>
        <taxon>Bacteria</taxon>
        <taxon>Bacillati</taxon>
        <taxon>Actinomycetota</taxon>
        <taxon>Actinomycetes</taxon>
        <taxon>Micromonosporales</taxon>
        <taxon>Micromonosporaceae</taxon>
        <taxon>Paractinoplanes</taxon>
    </lineage>
</organism>
<reference evidence="2" key="1">
    <citation type="submission" date="2022-11" db="EMBL/GenBank/DDBJ databases">
        <authorList>
            <person name="Somphong A."/>
            <person name="Phongsopitanun W."/>
        </authorList>
    </citation>
    <scope>NUCLEOTIDE SEQUENCE</scope>
    <source>
        <strain evidence="2">Pm04-4</strain>
    </source>
</reference>
<dbReference type="EMBL" id="JAPNTZ010000008">
    <property type="protein sequence ID" value="MCY1140891.1"/>
    <property type="molecule type" value="Genomic_DNA"/>
</dbReference>
<dbReference type="InterPro" id="IPR036365">
    <property type="entry name" value="PGBD-like_sf"/>
</dbReference>
<dbReference type="InterPro" id="IPR036366">
    <property type="entry name" value="PGBDSf"/>
</dbReference>
<gene>
    <name evidence="2" type="ORF">OWR29_23070</name>
</gene>
<comment type="caution">
    <text evidence="2">The sequence shown here is derived from an EMBL/GenBank/DDBJ whole genome shotgun (WGS) entry which is preliminary data.</text>
</comment>
<accession>A0ABT4B313</accession>
<dbReference type="Proteomes" id="UP001151002">
    <property type="component" value="Unassembled WGS sequence"/>
</dbReference>
<proteinExistence type="predicted"/>
<dbReference type="Gene3D" id="1.10.101.10">
    <property type="entry name" value="PGBD-like superfamily/PGBD"/>
    <property type="match status" value="1"/>
</dbReference>
<dbReference type="RefSeq" id="WP_267565238.1">
    <property type="nucleotide sequence ID" value="NZ_JAPNTZ010000008.1"/>
</dbReference>
<feature type="domain" description="Peptidoglycan binding-like" evidence="1">
    <location>
        <begin position="24"/>
        <end position="89"/>
    </location>
</feature>
<protein>
    <submittedName>
        <fullName evidence="2">Peptidoglycan-binding domain-containing protein</fullName>
    </submittedName>
</protein>
<dbReference type="Pfam" id="PF01471">
    <property type="entry name" value="PG_binding_1"/>
    <property type="match status" value="1"/>
</dbReference>